<dbReference type="SUPFAM" id="SSF53474">
    <property type="entry name" value="alpha/beta-Hydrolases"/>
    <property type="match status" value="1"/>
</dbReference>
<evidence type="ECO:0000259" key="2">
    <source>
        <dbReference type="Pfam" id="PF20434"/>
    </source>
</evidence>
<dbReference type="AlphaFoldDB" id="A0A8J8FLP5"/>
<feature type="signal peptide" evidence="1">
    <location>
        <begin position="1"/>
        <end position="25"/>
    </location>
</feature>
<keyword evidence="4" id="KW-1185">Reference proteome</keyword>
<dbReference type="RefSeq" id="WP_171609058.1">
    <property type="nucleotide sequence ID" value="NZ_WHPF01000012.1"/>
</dbReference>
<dbReference type="Proteomes" id="UP000598971">
    <property type="component" value="Unassembled WGS sequence"/>
</dbReference>
<organism evidence="3 4">
    <name type="scientific">Limnovirga soli</name>
    <dbReference type="NCBI Taxonomy" id="2656915"/>
    <lineage>
        <taxon>Bacteria</taxon>
        <taxon>Pseudomonadati</taxon>
        <taxon>Bacteroidota</taxon>
        <taxon>Chitinophagia</taxon>
        <taxon>Chitinophagales</taxon>
        <taxon>Chitinophagaceae</taxon>
        <taxon>Limnovirga</taxon>
    </lineage>
</organism>
<gene>
    <name evidence="3" type="ORF">GD597_16695</name>
</gene>
<dbReference type="Pfam" id="PF20434">
    <property type="entry name" value="BD-FAE"/>
    <property type="match status" value="1"/>
</dbReference>
<proteinExistence type="predicted"/>
<keyword evidence="1" id="KW-0732">Signal</keyword>
<dbReference type="Gene3D" id="3.40.50.1820">
    <property type="entry name" value="alpha/beta hydrolase"/>
    <property type="match status" value="1"/>
</dbReference>
<evidence type="ECO:0000313" key="4">
    <source>
        <dbReference type="Proteomes" id="UP000598971"/>
    </source>
</evidence>
<evidence type="ECO:0000313" key="3">
    <source>
        <dbReference type="EMBL" id="NNV57114.1"/>
    </source>
</evidence>
<protein>
    <recommendedName>
        <fullName evidence="2">BD-FAE-like domain-containing protein</fullName>
    </recommendedName>
</protein>
<reference evidence="3" key="1">
    <citation type="submission" date="2019-10" db="EMBL/GenBank/DDBJ databases">
        <title>Draft genome sequence of Panacibacter sp. KCS-6.</title>
        <authorList>
            <person name="Yim K.J."/>
        </authorList>
    </citation>
    <scope>NUCLEOTIDE SEQUENCE</scope>
    <source>
        <strain evidence="3">KCS-6</strain>
    </source>
</reference>
<name>A0A8J8FLP5_9BACT</name>
<feature type="domain" description="BD-FAE-like" evidence="2">
    <location>
        <begin position="95"/>
        <end position="152"/>
    </location>
</feature>
<dbReference type="EMBL" id="WHPF01000012">
    <property type="protein sequence ID" value="NNV57114.1"/>
    <property type="molecule type" value="Genomic_DNA"/>
</dbReference>
<dbReference type="InterPro" id="IPR049492">
    <property type="entry name" value="BD-FAE-like_dom"/>
</dbReference>
<sequence length="473" mass="52103">MRKQPNLHTLGYFILFQLLAGFTHAQTINVCTDFCSKDLSVPISGITIGTDMAIPYGKNGTSDVFSDVFYKKNRCEGDIAGPTICKNDAAYLVYDAYYPSNNDYLNCKLPAVILVHGGSWDECSDYRNAGIVKLCQEFAKRGFVAFSIQYRTGVLVDRNIVPNDPSRTYTSAQQLLAIYRGCQDVRGAIRSIIKRQNDGLNVNYQINVNKLFIGGVSAGSVIALSTAYYQTQSQYDAVFPGISTSLGSIDRNFYDIDYPTYYNFFPNVKGVFDCWGGLTIPIANESNPYSFFSANPKKYPIIAFHGLSDPLFDYQKQYMYFSPSGSITNSETHCLLANFSLAGDPAAQDNVTLGSQGIYDMFKANGIPAELYLDCNMEHGLDDDCVVCSMVPNRTKNTCTPCTFDSDFGTAYTNSDAVYEYMVGRGATFFQTILGGVSTSLTGDSRFVDCKNNRVTCNTTDNNPGCANDGSCF</sequence>
<accession>A0A8J8FLP5</accession>
<feature type="chain" id="PRO_5035293859" description="BD-FAE-like domain-containing protein" evidence="1">
    <location>
        <begin position="26"/>
        <end position="473"/>
    </location>
</feature>
<comment type="caution">
    <text evidence="3">The sequence shown here is derived from an EMBL/GenBank/DDBJ whole genome shotgun (WGS) entry which is preliminary data.</text>
</comment>
<evidence type="ECO:0000256" key="1">
    <source>
        <dbReference type="SAM" id="SignalP"/>
    </source>
</evidence>
<dbReference type="InterPro" id="IPR029058">
    <property type="entry name" value="AB_hydrolase_fold"/>
</dbReference>